<organism evidence="1">
    <name type="scientific">Mycobacterium xenopi 4042</name>
    <dbReference type="NCBI Taxonomy" id="1299334"/>
    <lineage>
        <taxon>Bacteria</taxon>
        <taxon>Bacillati</taxon>
        <taxon>Actinomycetota</taxon>
        <taxon>Actinomycetes</taxon>
        <taxon>Mycobacteriales</taxon>
        <taxon>Mycobacteriaceae</taxon>
        <taxon>Mycobacterium</taxon>
    </lineage>
</organism>
<gene>
    <name evidence="1" type="ORF">I553_9131</name>
</gene>
<dbReference type="EMBL" id="JAOB01000092">
    <property type="protein sequence ID" value="EUA07773.1"/>
    <property type="molecule type" value="Genomic_DNA"/>
</dbReference>
<reference evidence="1" key="1">
    <citation type="submission" date="2014-01" db="EMBL/GenBank/DDBJ databases">
        <authorList>
            <person name="Brown-Elliot B."/>
            <person name="Wallace R."/>
            <person name="Lenaerts A."/>
            <person name="Ordway D."/>
            <person name="DeGroote M.A."/>
            <person name="Parker T."/>
            <person name="Sizemore C."/>
            <person name="Tallon L.J."/>
            <person name="Sadzewicz L.K."/>
            <person name="Sengamalay N."/>
            <person name="Fraser C.M."/>
            <person name="Hine E."/>
            <person name="Shefchek K.A."/>
            <person name="Das S.P."/>
            <person name="Tettelin H."/>
        </authorList>
    </citation>
    <scope>NUCLEOTIDE SEQUENCE [LARGE SCALE GENOMIC DNA]</scope>
    <source>
        <strain evidence="1">4042</strain>
    </source>
</reference>
<accession>X7YMS3</accession>
<sequence>MHCQRVVSGLVTSKAGNAQPIDTRKCAGVNRIVFERQHRVEQLVMPGDALDLAEGEVLVLKGFGMGVLQLVQQIGSGC</sequence>
<dbReference type="AlphaFoldDB" id="X7YMS3"/>
<dbReference type="PATRIC" id="fig|1299334.3.peg.9673"/>
<evidence type="ECO:0000313" key="1">
    <source>
        <dbReference type="EMBL" id="EUA07773.1"/>
    </source>
</evidence>
<proteinExistence type="predicted"/>
<comment type="caution">
    <text evidence="1">The sequence shown here is derived from an EMBL/GenBank/DDBJ whole genome shotgun (WGS) entry which is preliminary data.</text>
</comment>
<protein>
    <submittedName>
        <fullName evidence="1">Uncharacterized protein</fullName>
    </submittedName>
</protein>
<name>X7YMS3_MYCXE</name>